<dbReference type="GO" id="GO:0051607">
    <property type="term" value="P:defense response to virus"/>
    <property type="evidence" value="ECO:0007669"/>
    <property type="project" value="UniProtKB-KW"/>
</dbReference>
<dbReference type="EMBL" id="WVHK01000024">
    <property type="protein sequence ID" value="MXV19686.1"/>
    <property type="molecule type" value="Genomic_DNA"/>
</dbReference>
<dbReference type="NCBIfam" id="TIGR01868">
    <property type="entry name" value="casD_Cas5e"/>
    <property type="match status" value="1"/>
</dbReference>
<dbReference type="InterPro" id="IPR010147">
    <property type="entry name" value="CRISPR-assoc_prot_CasD"/>
</dbReference>
<dbReference type="Pfam" id="PF09704">
    <property type="entry name" value="Cas_Cas5d"/>
    <property type="match status" value="1"/>
</dbReference>
<feature type="region of interest" description="Disordered" evidence="2">
    <location>
        <begin position="175"/>
        <end position="200"/>
    </location>
</feature>
<organism evidence="3 4">
    <name type="scientific">Deinococcus xianganensis</name>
    <dbReference type="NCBI Taxonomy" id="1507289"/>
    <lineage>
        <taxon>Bacteria</taxon>
        <taxon>Thermotogati</taxon>
        <taxon>Deinococcota</taxon>
        <taxon>Deinococci</taxon>
        <taxon>Deinococcales</taxon>
        <taxon>Deinococcaceae</taxon>
        <taxon>Deinococcus</taxon>
    </lineage>
</organism>
<dbReference type="RefSeq" id="WP_160978563.1">
    <property type="nucleotide sequence ID" value="NZ_WVHK01000024.1"/>
</dbReference>
<keyword evidence="1" id="KW-0051">Antiviral defense</keyword>
<dbReference type="InterPro" id="IPR021124">
    <property type="entry name" value="CRISPR-assoc_prot_Cas5"/>
</dbReference>
<evidence type="ECO:0000256" key="1">
    <source>
        <dbReference type="ARBA" id="ARBA00023118"/>
    </source>
</evidence>
<sequence length="227" mass="25049">MNTLLIPLAGPMQSWGTRSHFDDRDTESEPSKSGVLGLCAAALGIDRAEPVTHLSALTFGVRVDRPGVLMHDYHTAQLHPGQRGTHTSLTRRAYLSDAAFWAALHGDPALLSELHAALKNPHWPLSLGRKAFAPGTPVWRPDALKPQALLDALRHAPTLRRVSDQTDSPYRLIVDAREVSDPPRHATPGERRDDPSAPFSERRYALRDVLQWVEPLPHLHATPEVPA</sequence>
<name>A0A6I4YI78_9DEIO</name>
<proteinExistence type="predicted"/>
<keyword evidence="4" id="KW-1185">Reference proteome</keyword>
<dbReference type="GO" id="GO:0043571">
    <property type="term" value="P:maintenance of CRISPR repeat elements"/>
    <property type="evidence" value="ECO:0007669"/>
    <property type="project" value="InterPro"/>
</dbReference>
<evidence type="ECO:0000313" key="3">
    <source>
        <dbReference type="EMBL" id="MXV19686.1"/>
    </source>
</evidence>
<evidence type="ECO:0000256" key="2">
    <source>
        <dbReference type="SAM" id="MobiDB-lite"/>
    </source>
</evidence>
<dbReference type="CDD" id="cd09756">
    <property type="entry name" value="Cas5_I-E"/>
    <property type="match status" value="1"/>
</dbReference>
<evidence type="ECO:0000313" key="4">
    <source>
        <dbReference type="Proteomes" id="UP000430519"/>
    </source>
</evidence>
<dbReference type="GO" id="GO:0003723">
    <property type="term" value="F:RNA binding"/>
    <property type="evidence" value="ECO:0007669"/>
    <property type="project" value="InterPro"/>
</dbReference>
<reference evidence="3 4" key="1">
    <citation type="submission" date="2019-11" db="EMBL/GenBank/DDBJ databases">
        <title>Genome sequence of Deinococcus xianganensis Y35, AI-2 producing algicidal bacterium, isolated from lake water.</title>
        <authorList>
            <person name="Li Y."/>
        </authorList>
    </citation>
    <scope>NUCLEOTIDE SEQUENCE [LARGE SCALE GENOMIC DNA]</scope>
    <source>
        <strain evidence="3 4">Y35</strain>
    </source>
</reference>
<dbReference type="InterPro" id="IPR013422">
    <property type="entry name" value="CRISPR-assoc_prot_Cas5_N"/>
</dbReference>
<dbReference type="Proteomes" id="UP000430519">
    <property type="component" value="Unassembled WGS sequence"/>
</dbReference>
<accession>A0A6I4YI78</accession>
<dbReference type="Gene3D" id="3.30.70.2660">
    <property type="match status" value="1"/>
</dbReference>
<dbReference type="NCBIfam" id="TIGR02593">
    <property type="entry name" value="CRISPR_cas5"/>
    <property type="match status" value="1"/>
</dbReference>
<gene>
    <name evidence="3" type="primary">cas5e</name>
    <name evidence="3" type="ORF">GLX28_08570</name>
</gene>
<comment type="caution">
    <text evidence="3">The sequence shown here is derived from an EMBL/GenBank/DDBJ whole genome shotgun (WGS) entry which is preliminary data.</text>
</comment>
<protein>
    <submittedName>
        <fullName evidence="3">Type I-E CRISPR-associated protein Cas5/CasD</fullName>
    </submittedName>
</protein>
<dbReference type="AlphaFoldDB" id="A0A6I4YI78"/>